<keyword evidence="2" id="KW-0460">Magnesium</keyword>
<evidence type="ECO:0000256" key="1">
    <source>
        <dbReference type="PIRSR" id="PIRSR000615-1"/>
    </source>
</evidence>
<keyword evidence="3" id="KW-0547">Nucleotide-binding</keyword>
<dbReference type="Gene3D" id="3.30.200.20">
    <property type="entry name" value="Phosphorylase Kinase, domain 1"/>
    <property type="match status" value="1"/>
</dbReference>
<dbReference type="InterPro" id="IPR000719">
    <property type="entry name" value="Prot_kinase_dom"/>
</dbReference>
<dbReference type="EMBL" id="CAUYUE010000001">
    <property type="protein sequence ID" value="CAK0731553.1"/>
    <property type="molecule type" value="Genomic_DNA"/>
</dbReference>
<evidence type="ECO:0000313" key="6">
    <source>
        <dbReference type="Proteomes" id="UP001314263"/>
    </source>
</evidence>
<dbReference type="PANTHER" id="PTHR44329:SF289">
    <property type="entry name" value="SERINE_THREONINE-PROTEIN KINASE VIK"/>
    <property type="match status" value="1"/>
</dbReference>
<dbReference type="AlphaFoldDB" id="A0AAV1HPC2"/>
<dbReference type="InterPro" id="IPR017441">
    <property type="entry name" value="Protein_kinase_ATP_BS"/>
</dbReference>
<feature type="binding site" evidence="2">
    <location>
        <position position="169"/>
    </location>
    <ligand>
        <name>Mg(2+)</name>
        <dbReference type="ChEBI" id="CHEBI:18420"/>
    </ligand>
</feature>
<sequence>MVMAGDKSHKSIRWLLKAMLANQTPKVLGQGAFGVVKAVKISGSGMDDDFVAVKTLKSDASPTETICFQREKEILQKLEHENIVSYRGSCSPMVMKPTTKAGVQEECIVMELLKGGTLRSLLGQQMQSSTGRLYSDVDACRWSLQVASAIKYLHGLEPKIIFRDLSAANVLLTATKAGQADAKLIDFGLAKETTRERISPEIDGCDTRLQAGACNQLDAMRFTAETGNYMYMSPEVTTHQSYDEKCDIFALGCLMYDLYTRQLRHVNLFANIPLGASDADVLGLYAIKVSEGYRPKLTDTIPEHMGALIAACWAQDPLDRPTASEIELSLQIQLAALADQSARMTRMSSLERFKSMLSRSSSSNASMTSSVSSIASY</sequence>
<keyword evidence="3" id="KW-0067">ATP-binding</keyword>
<dbReference type="PROSITE" id="PS50011">
    <property type="entry name" value="PROTEIN_KINASE_DOM"/>
    <property type="match status" value="1"/>
</dbReference>
<keyword evidence="6" id="KW-1185">Reference proteome</keyword>
<dbReference type="Gene3D" id="1.10.510.10">
    <property type="entry name" value="Transferase(Phosphotransferase) domain 1"/>
    <property type="match status" value="1"/>
</dbReference>
<dbReference type="GO" id="GO:0046872">
    <property type="term" value="F:metal ion binding"/>
    <property type="evidence" value="ECO:0007669"/>
    <property type="project" value="UniProtKB-KW"/>
</dbReference>
<dbReference type="PANTHER" id="PTHR44329">
    <property type="entry name" value="SERINE/THREONINE-PROTEIN KINASE TNNI3K-RELATED"/>
    <property type="match status" value="1"/>
</dbReference>
<feature type="active site" description="Proton acceptor" evidence="1">
    <location>
        <position position="164"/>
    </location>
</feature>
<dbReference type="PIRSF" id="PIRSF000615">
    <property type="entry name" value="TyrPK_CSF1-R"/>
    <property type="match status" value="1"/>
</dbReference>
<dbReference type="GO" id="GO:0005524">
    <property type="term" value="F:ATP binding"/>
    <property type="evidence" value="ECO:0007669"/>
    <property type="project" value="UniProtKB-UniRule"/>
</dbReference>
<organism evidence="5 6">
    <name type="scientific">Coccomyxa viridis</name>
    <dbReference type="NCBI Taxonomy" id="1274662"/>
    <lineage>
        <taxon>Eukaryota</taxon>
        <taxon>Viridiplantae</taxon>
        <taxon>Chlorophyta</taxon>
        <taxon>core chlorophytes</taxon>
        <taxon>Trebouxiophyceae</taxon>
        <taxon>Trebouxiophyceae incertae sedis</taxon>
        <taxon>Coccomyxaceae</taxon>
        <taxon>Coccomyxa</taxon>
    </lineage>
</organism>
<dbReference type="InterPro" id="IPR051681">
    <property type="entry name" value="Ser/Thr_Kinases-Pseudokinases"/>
</dbReference>
<evidence type="ECO:0000256" key="2">
    <source>
        <dbReference type="PIRSR" id="PIRSR000615-3"/>
    </source>
</evidence>
<dbReference type="InterPro" id="IPR011009">
    <property type="entry name" value="Kinase-like_dom_sf"/>
</dbReference>
<evidence type="ECO:0000256" key="3">
    <source>
        <dbReference type="PROSITE-ProRule" id="PRU10141"/>
    </source>
</evidence>
<proteinExistence type="predicted"/>
<dbReference type="Proteomes" id="UP001314263">
    <property type="component" value="Unassembled WGS sequence"/>
</dbReference>
<feature type="binding site" evidence="2">
    <location>
        <position position="186"/>
    </location>
    <ligand>
        <name>Mg(2+)</name>
        <dbReference type="ChEBI" id="CHEBI:18420"/>
    </ligand>
</feature>
<evidence type="ECO:0000313" key="5">
    <source>
        <dbReference type="EMBL" id="CAK0731553.1"/>
    </source>
</evidence>
<accession>A0AAV1HPC2</accession>
<dbReference type="GO" id="GO:0004674">
    <property type="term" value="F:protein serine/threonine kinase activity"/>
    <property type="evidence" value="ECO:0007669"/>
    <property type="project" value="TreeGrafter"/>
</dbReference>
<protein>
    <recommendedName>
        <fullName evidence="4">Protein kinase domain-containing protein</fullName>
    </recommendedName>
</protein>
<reference evidence="5 6" key="1">
    <citation type="submission" date="2023-10" db="EMBL/GenBank/DDBJ databases">
        <authorList>
            <person name="Maclean D."/>
            <person name="Macfadyen A."/>
        </authorList>
    </citation>
    <scope>NUCLEOTIDE SEQUENCE [LARGE SCALE GENOMIC DNA]</scope>
</reference>
<gene>
    <name evidence="5" type="ORF">CVIRNUC_000010</name>
</gene>
<keyword evidence="2" id="KW-0479">Metal-binding</keyword>
<dbReference type="PROSITE" id="PS00107">
    <property type="entry name" value="PROTEIN_KINASE_ATP"/>
    <property type="match status" value="1"/>
</dbReference>
<name>A0AAV1HPC2_9CHLO</name>
<evidence type="ECO:0000259" key="4">
    <source>
        <dbReference type="PROSITE" id="PS50011"/>
    </source>
</evidence>
<dbReference type="Pfam" id="PF00069">
    <property type="entry name" value="Pkinase"/>
    <property type="match status" value="1"/>
</dbReference>
<feature type="domain" description="Protein kinase" evidence="4">
    <location>
        <begin position="22"/>
        <end position="334"/>
    </location>
</feature>
<feature type="binding site" evidence="3">
    <location>
        <position position="54"/>
    </location>
    <ligand>
        <name>ATP</name>
        <dbReference type="ChEBI" id="CHEBI:30616"/>
    </ligand>
</feature>
<comment type="caution">
    <text evidence="5">The sequence shown here is derived from an EMBL/GenBank/DDBJ whole genome shotgun (WGS) entry which is preliminary data.</text>
</comment>
<dbReference type="SUPFAM" id="SSF56112">
    <property type="entry name" value="Protein kinase-like (PK-like)"/>
    <property type="match status" value="1"/>
</dbReference>